<dbReference type="RefSeq" id="WP_281062708.1">
    <property type="nucleotide sequence ID" value="NZ_BAABDR010000003.1"/>
</dbReference>
<proteinExistence type="predicted"/>
<gene>
    <name evidence="1" type="ORF">J2Z30_003437</name>
</gene>
<comment type="caution">
    <text evidence="1">The sequence shown here is derived from an EMBL/GenBank/DDBJ whole genome shotgun (WGS) entry which is preliminary data.</text>
</comment>
<sequence>MTGRPADKPPTLADILTVIREVRRDQAAARRTPGRPVVRAGH</sequence>
<name>A0ABS4MRR8_9ACTN</name>
<protein>
    <submittedName>
        <fullName evidence="1">Uncharacterized protein</fullName>
    </submittedName>
</protein>
<evidence type="ECO:0000313" key="2">
    <source>
        <dbReference type="Proteomes" id="UP000756710"/>
    </source>
</evidence>
<evidence type="ECO:0000313" key="1">
    <source>
        <dbReference type="EMBL" id="MBP2062421.1"/>
    </source>
</evidence>
<reference evidence="1 2" key="1">
    <citation type="submission" date="2021-03" db="EMBL/GenBank/DDBJ databases">
        <title>Genomic Encyclopedia of Type Strains, Phase IV (KMG-IV): sequencing the most valuable type-strain genomes for metagenomic binning, comparative biology and taxonomic classification.</title>
        <authorList>
            <person name="Goeker M."/>
        </authorList>
    </citation>
    <scope>NUCLEOTIDE SEQUENCE [LARGE SCALE GENOMIC DNA]</scope>
    <source>
        <strain evidence="1 2">DSM 41954</strain>
    </source>
</reference>
<organism evidence="1 2">
    <name type="scientific">Streptomyces iranensis</name>
    <dbReference type="NCBI Taxonomy" id="576784"/>
    <lineage>
        <taxon>Bacteria</taxon>
        <taxon>Bacillati</taxon>
        <taxon>Actinomycetota</taxon>
        <taxon>Actinomycetes</taxon>
        <taxon>Kitasatosporales</taxon>
        <taxon>Streptomycetaceae</taxon>
        <taxon>Streptomyces</taxon>
        <taxon>Streptomyces violaceusniger group</taxon>
    </lineage>
</organism>
<accession>A0ABS4MRR8</accession>
<dbReference type="EMBL" id="JAGGLR010000008">
    <property type="protein sequence ID" value="MBP2062421.1"/>
    <property type="molecule type" value="Genomic_DNA"/>
</dbReference>
<dbReference type="Proteomes" id="UP000756710">
    <property type="component" value="Unassembled WGS sequence"/>
</dbReference>
<keyword evidence="2" id="KW-1185">Reference proteome</keyword>